<evidence type="ECO:0000256" key="3">
    <source>
        <dbReference type="ARBA" id="ARBA00022692"/>
    </source>
</evidence>
<dbReference type="InterPro" id="IPR001107">
    <property type="entry name" value="Band_7"/>
</dbReference>
<evidence type="ECO:0000256" key="2">
    <source>
        <dbReference type="ARBA" id="ARBA00006971"/>
    </source>
</evidence>
<dbReference type="Proteomes" id="UP001519924">
    <property type="component" value="Unassembled WGS sequence"/>
</dbReference>
<dbReference type="NCBIfam" id="TIGR01933">
    <property type="entry name" value="hflK"/>
    <property type="match status" value="1"/>
</dbReference>
<organism evidence="9 10">
    <name type="scientific">Caldovatus aquaticus</name>
    <dbReference type="NCBI Taxonomy" id="2865671"/>
    <lineage>
        <taxon>Bacteria</taxon>
        <taxon>Pseudomonadati</taxon>
        <taxon>Pseudomonadota</taxon>
        <taxon>Alphaproteobacteria</taxon>
        <taxon>Acetobacterales</taxon>
        <taxon>Roseomonadaceae</taxon>
        <taxon>Caldovatus</taxon>
    </lineage>
</organism>
<gene>
    <name evidence="9" type="primary">hflK</name>
    <name evidence="9" type="ORF">K1J50_18525</name>
</gene>
<dbReference type="PANTHER" id="PTHR43327">
    <property type="entry name" value="STOMATIN-LIKE PROTEIN 2, MITOCHONDRIAL"/>
    <property type="match status" value="1"/>
</dbReference>
<evidence type="ECO:0000256" key="1">
    <source>
        <dbReference type="ARBA" id="ARBA00004167"/>
    </source>
</evidence>
<dbReference type="PANTHER" id="PTHR43327:SF2">
    <property type="entry name" value="MODULATOR OF FTSH PROTEASE HFLK"/>
    <property type="match status" value="1"/>
</dbReference>
<dbReference type="RefSeq" id="WP_220119227.1">
    <property type="nucleotide sequence ID" value="NZ_JAHZUY010000109.1"/>
</dbReference>
<evidence type="ECO:0000259" key="8">
    <source>
        <dbReference type="SMART" id="SM00244"/>
    </source>
</evidence>
<dbReference type="SUPFAM" id="SSF117892">
    <property type="entry name" value="Band 7/SPFH domain"/>
    <property type="match status" value="1"/>
</dbReference>
<feature type="region of interest" description="Disordered" evidence="7">
    <location>
        <begin position="362"/>
        <end position="426"/>
    </location>
</feature>
<keyword evidence="9" id="KW-0645">Protease</keyword>
<protein>
    <recommendedName>
        <fullName evidence="6">Protein HflK</fullName>
    </recommendedName>
</protein>
<name>A0ABS7F768_9PROT</name>
<evidence type="ECO:0000256" key="6">
    <source>
        <dbReference type="RuleBase" id="RU364113"/>
    </source>
</evidence>
<evidence type="ECO:0000256" key="4">
    <source>
        <dbReference type="ARBA" id="ARBA00022989"/>
    </source>
</evidence>
<keyword evidence="3" id="KW-0812">Transmembrane</keyword>
<accession>A0ABS7F768</accession>
<feature type="compositionally biased region" description="Low complexity" evidence="7">
    <location>
        <begin position="393"/>
        <end position="405"/>
    </location>
</feature>
<keyword evidence="10" id="KW-1185">Reference proteome</keyword>
<dbReference type="GO" id="GO:0006508">
    <property type="term" value="P:proteolysis"/>
    <property type="evidence" value="ECO:0007669"/>
    <property type="project" value="UniProtKB-KW"/>
</dbReference>
<keyword evidence="4" id="KW-1133">Transmembrane helix</keyword>
<keyword evidence="9" id="KW-0378">Hydrolase</keyword>
<comment type="function">
    <text evidence="6">HflC and HflK could encode or regulate a protease.</text>
</comment>
<keyword evidence="5" id="KW-0472">Membrane</keyword>
<dbReference type="CDD" id="cd03404">
    <property type="entry name" value="SPFH_HflK"/>
    <property type="match status" value="1"/>
</dbReference>
<feature type="compositionally biased region" description="Low complexity" evidence="7">
    <location>
        <begin position="374"/>
        <end position="385"/>
    </location>
</feature>
<dbReference type="InterPro" id="IPR036013">
    <property type="entry name" value="Band_7/SPFH_dom_sf"/>
</dbReference>
<reference evidence="9 10" key="1">
    <citation type="submission" date="2021-08" db="EMBL/GenBank/DDBJ databases">
        <title>Caldovatus sediminis gen. nov., sp. nov., a moderately thermophilic bacterium isolated from a hot spring.</title>
        <authorList>
            <person name="Hu C.-J."/>
            <person name="Li W.-J."/>
            <person name="Xian W.-D."/>
        </authorList>
    </citation>
    <scope>NUCLEOTIDE SEQUENCE [LARGE SCALE GENOMIC DNA]</scope>
    <source>
        <strain evidence="9 10">SYSU G05006</strain>
    </source>
</reference>
<comment type="subunit">
    <text evidence="6">HflC and HflK may interact to form a multimeric complex.</text>
</comment>
<proteinExistence type="inferred from homology"/>
<evidence type="ECO:0000256" key="7">
    <source>
        <dbReference type="SAM" id="MobiDB-lite"/>
    </source>
</evidence>
<evidence type="ECO:0000256" key="5">
    <source>
        <dbReference type="ARBA" id="ARBA00023136"/>
    </source>
</evidence>
<feature type="domain" description="Band 7" evidence="8">
    <location>
        <begin position="79"/>
        <end position="261"/>
    </location>
</feature>
<dbReference type="SMART" id="SM00244">
    <property type="entry name" value="PHB"/>
    <property type="match status" value="1"/>
</dbReference>
<dbReference type="Pfam" id="PF01145">
    <property type="entry name" value="Band_7"/>
    <property type="match status" value="1"/>
</dbReference>
<dbReference type="EMBL" id="JAHZUY010000109">
    <property type="protein sequence ID" value="MBW8271472.1"/>
    <property type="molecule type" value="Genomic_DNA"/>
</dbReference>
<feature type="compositionally biased region" description="Pro residues" evidence="7">
    <location>
        <begin position="8"/>
        <end position="30"/>
    </location>
</feature>
<comment type="subcellular location">
    <subcellularLocation>
        <location evidence="1">Membrane</location>
        <topology evidence="1">Single-pass membrane protein</topology>
    </subcellularLocation>
</comment>
<feature type="region of interest" description="Disordered" evidence="7">
    <location>
        <begin position="1"/>
        <end position="40"/>
    </location>
</feature>
<dbReference type="InterPro" id="IPR010201">
    <property type="entry name" value="HflK"/>
</dbReference>
<evidence type="ECO:0000313" key="10">
    <source>
        <dbReference type="Proteomes" id="UP001519924"/>
    </source>
</evidence>
<evidence type="ECO:0000313" key="9">
    <source>
        <dbReference type="EMBL" id="MBW8271472.1"/>
    </source>
</evidence>
<dbReference type="InterPro" id="IPR050710">
    <property type="entry name" value="Band7/mec-2_domain"/>
</dbReference>
<feature type="compositionally biased region" description="Gly residues" evidence="7">
    <location>
        <begin position="413"/>
        <end position="426"/>
    </location>
</feature>
<dbReference type="GO" id="GO:0008233">
    <property type="term" value="F:peptidase activity"/>
    <property type="evidence" value="ECO:0007669"/>
    <property type="project" value="UniProtKB-KW"/>
</dbReference>
<sequence length="426" mass="45968">MAWNTPGGPSPWGNPRPGGPWGGPPQPPGGGPGGRGPDLDDLLRQAQEAVRRVLPRRGGSGAKGIALLLLALIALWGVSGFYRVQPDEQGIVLRFGAYHRWAGPGLNYHIPWPIETVLTPSVTRINRVDVGFRAPLEGPVQRVQRQADIREESLMLTGDENIIDIDFAVFWRIRDAAEFLFNTRHPEATVKSAAESVMREVIGRTPIQPALSQARGQIEVQVRQGTQAILDQYGAGVEITQVQLLKSDPPAEVIDAFRDVQRAVADRERARNEAEAYRNSILPEARGNAQRLIQEAEAFREAQVARARGEAQRFLSVLAAYQVAQDITVRRMYLETMEEILRRNPTMLVDDRLQGVVPFLPLGEPARPTGRAAPSPGTGLSSLPLSRPPPLSPQGAAPQAGAAAGPAPPYPPGGGSGRPAGGGLPR</sequence>
<dbReference type="Gene3D" id="3.30.479.30">
    <property type="entry name" value="Band 7 domain"/>
    <property type="match status" value="1"/>
</dbReference>
<comment type="similarity">
    <text evidence="2 6">Belongs to the band 7/mec-2 family. HflK subfamily.</text>
</comment>
<comment type="caution">
    <text evidence="9">The sequence shown here is derived from an EMBL/GenBank/DDBJ whole genome shotgun (WGS) entry which is preliminary data.</text>
</comment>